<protein>
    <recommendedName>
        <fullName evidence="3">CHCH domain-containing protein</fullName>
    </recommendedName>
</protein>
<proteinExistence type="predicted"/>
<dbReference type="RefSeq" id="XP_033599892.1">
    <property type="nucleotide sequence ID" value="XM_033744094.1"/>
</dbReference>
<dbReference type="AlphaFoldDB" id="A0A6A6W8N4"/>
<dbReference type="Proteomes" id="UP000799437">
    <property type="component" value="Unassembled WGS sequence"/>
</dbReference>
<gene>
    <name evidence="1" type="ORF">EJ05DRAFT_476702</name>
</gene>
<dbReference type="GeneID" id="54485148"/>
<dbReference type="EMBL" id="ML996573">
    <property type="protein sequence ID" value="KAF2757441.1"/>
    <property type="molecule type" value="Genomic_DNA"/>
</dbReference>
<sequence length="63" mass="6789">MAASPAQAQQFDQMAQNGECATELRMFKECAAAYGGDQPACKFPMDTLMNCFKGPSSNSSSTW</sequence>
<evidence type="ECO:0008006" key="3">
    <source>
        <dbReference type="Google" id="ProtNLM"/>
    </source>
</evidence>
<name>A0A6A6W8N4_9PEZI</name>
<keyword evidence="2" id="KW-1185">Reference proteome</keyword>
<evidence type="ECO:0000313" key="1">
    <source>
        <dbReference type="EMBL" id="KAF2757441.1"/>
    </source>
</evidence>
<organism evidence="1 2">
    <name type="scientific">Pseudovirgaria hyperparasitica</name>
    <dbReference type="NCBI Taxonomy" id="470096"/>
    <lineage>
        <taxon>Eukaryota</taxon>
        <taxon>Fungi</taxon>
        <taxon>Dikarya</taxon>
        <taxon>Ascomycota</taxon>
        <taxon>Pezizomycotina</taxon>
        <taxon>Dothideomycetes</taxon>
        <taxon>Dothideomycetes incertae sedis</taxon>
        <taxon>Acrospermales</taxon>
        <taxon>Acrospermaceae</taxon>
        <taxon>Pseudovirgaria</taxon>
    </lineage>
</organism>
<evidence type="ECO:0000313" key="2">
    <source>
        <dbReference type="Proteomes" id="UP000799437"/>
    </source>
</evidence>
<reference evidence="1" key="1">
    <citation type="journal article" date="2020" name="Stud. Mycol.">
        <title>101 Dothideomycetes genomes: a test case for predicting lifestyles and emergence of pathogens.</title>
        <authorList>
            <person name="Haridas S."/>
            <person name="Albert R."/>
            <person name="Binder M."/>
            <person name="Bloem J."/>
            <person name="Labutti K."/>
            <person name="Salamov A."/>
            <person name="Andreopoulos B."/>
            <person name="Baker S."/>
            <person name="Barry K."/>
            <person name="Bills G."/>
            <person name="Bluhm B."/>
            <person name="Cannon C."/>
            <person name="Castanera R."/>
            <person name="Culley D."/>
            <person name="Daum C."/>
            <person name="Ezra D."/>
            <person name="Gonzalez J."/>
            <person name="Henrissat B."/>
            <person name="Kuo A."/>
            <person name="Liang C."/>
            <person name="Lipzen A."/>
            <person name="Lutzoni F."/>
            <person name="Magnuson J."/>
            <person name="Mondo S."/>
            <person name="Nolan M."/>
            <person name="Ohm R."/>
            <person name="Pangilinan J."/>
            <person name="Park H.-J."/>
            <person name="Ramirez L."/>
            <person name="Alfaro M."/>
            <person name="Sun H."/>
            <person name="Tritt A."/>
            <person name="Yoshinaga Y."/>
            <person name="Zwiers L.-H."/>
            <person name="Turgeon B."/>
            <person name="Goodwin S."/>
            <person name="Spatafora J."/>
            <person name="Crous P."/>
            <person name="Grigoriev I."/>
        </authorList>
    </citation>
    <scope>NUCLEOTIDE SEQUENCE</scope>
    <source>
        <strain evidence="1">CBS 121739</strain>
    </source>
</reference>
<accession>A0A6A6W8N4</accession>